<feature type="domain" description="Yippee" evidence="5">
    <location>
        <begin position="195"/>
        <end position="339"/>
    </location>
</feature>
<keyword evidence="3" id="KW-0862">Zinc</keyword>
<feature type="region of interest" description="Disordered" evidence="4">
    <location>
        <begin position="352"/>
        <end position="378"/>
    </location>
</feature>
<feature type="compositionally biased region" description="Low complexity" evidence="4">
    <location>
        <begin position="172"/>
        <end position="185"/>
    </location>
</feature>
<evidence type="ECO:0000313" key="6">
    <source>
        <dbReference type="EMBL" id="KAL1890034.1"/>
    </source>
</evidence>
<feature type="compositionally biased region" description="Low complexity" evidence="4">
    <location>
        <begin position="80"/>
        <end position="106"/>
    </location>
</feature>
<keyword evidence="7" id="KW-1185">Reference proteome</keyword>
<feature type="region of interest" description="Disordered" evidence="4">
    <location>
        <begin position="143"/>
        <end position="185"/>
    </location>
</feature>
<feature type="compositionally biased region" description="Acidic residues" evidence="4">
    <location>
        <begin position="250"/>
        <end position="263"/>
    </location>
</feature>
<dbReference type="InterPro" id="IPR004910">
    <property type="entry name" value="Yippee/Mis18/Cereblon"/>
</dbReference>
<feature type="region of interest" description="Disordered" evidence="4">
    <location>
        <begin position="80"/>
        <end position="114"/>
    </location>
</feature>
<proteinExistence type="inferred from homology"/>
<comment type="similarity">
    <text evidence="1">Belongs to the yippee family.</text>
</comment>
<keyword evidence="2" id="KW-0479">Metal-binding</keyword>
<dbReference type="PANTHER" id="PTHR13848">
    <property type="entry name" value="PROTEIN YIPPEE-LIKE CG15309-RELATED"/>
    <property type="match status" value="1"/>
</dbReference>
<name>A0ABR3YNV1_9PEZI</name>
<evidence type="ECO:0000256" key="3">
    <source>
        <dbReference type="ARBA" id="ARBA00022833"/>
    </source>
</evidence>
<organism evidence="6 7">
    <name type="scientific">Sporothrix stenoceras</name>
    <dbReference type="NCBI Taxonomy" id="5173"/>
    <lineage>
        <taxon>Eukaryota</taxon>
        <taxon>Fungi</taxon>
        <taxon>Dikarya</taxon>
        <taxon>Ascomycota</taxon>
        <taxon>Pezizomycotina</taxon>
        <taxon>Sordariomycetes</taxon>
        <taxon>Sordariomycetidae</taxon>
        <taxon>Ophiostomatales</taxon>
        <taxon>Ophiostomataceae</taxon>
        <taxon>Sporothrix</taxon>
    </lineage>
</organism>
<feature type="compositionally biased region" description="Polar residues" evidence="4">
    <location>
        <begin position="143"/>
        <end position="165"/>
    </location>
</feature>
<evidence type="ECO:0000256" key="2">
    <source>
        <dbReference type="ARBA" id="ARBA00022723"/>
    </source>
</evidence>
<protein>
    <recommendedName>
        <fullName evidence="5">Yippee domain-containing protein</fullName>
    </recommendedName>
</protein>
<feature type="compositionally biased region" description="Low complexity" evidence="4">
    <location>
        <begin position="360"/>
        <end position="370"/>
    </location>
</feature>
<evidence type="ECO:0000313" key="7">
    <source>
        <dbReference type="Proteomes" id="UP001583186"/>
    </source>
</evidence>
<feature type="region of interest" description="Disordered" evidence="4">
    <location>
        <begin position="395"/>
        <end position="425"/>
    </location>
</feature>
<dbReference type="InterPro" id="IPR039058">
    <property type="entry name" value="Yippee_fam"/>
</dbReference>
<dbReference type="InterPro" id="IPR034751">
    <property type="entry name" value="Yippee"/>
</dbReference>
<feature type="region of interest" description="Disordered" evidence="4">
    <location>
        <begin position="238"/>
        <end position="277"/>
    </location>
</feature>
<comment type="caution">
    <text evidence="6">The sequence shown here is derived from an EMBL/GenBank/DDBJ whole genome shotgun (WGS) entry which is preliminary data.</text>
</comment>
<gene>
    <name evidence="6" type="ORF">Sste5346_008469</name>
</gene>
<evidence type="ECO:0000259" key="5">
    <source>
        <dbReference type="PROSITE" id="PS51792"/>
    </source>
</evidence>
<reference evidence="6 7" key="1">
    <citation type="journal article" date="2024" name="IMA Fungus">
        <title>IMA Genome - F19 : A genome assembly and annotation guide to empower mycologists, including annotated draft genome sequences of Ceratocystis pirilliformis, Diaporthe australafricana, Fusarium ophioides, Paecilomyces lecythidis, and Sporothrix stenoceras.</title>
        <authorList>
            <person name="Aylward J."/>
            <person name="Wilson A.M."/>
            <person name="Visagie C.M."/>
            <person name="Spraker J."/>
            <person name="Barnes I."/>
            <person name="Buitendag C."/>
            <person name="Ceriani C."/>
            <person name="Del Mar Angel L."/>
            <person name="du Plessis D."/>
            <person name="Fuchs T."/>
            <person name="Gasser K."/>
            <person name="Kramer D."/>
            <person name="Li W."/>
            <person name="Munsamy K."/>
            <person name="Piso A."/>
            <person name="Price J.L."/>
            <person name="Sonnekus B."/>
            <person name="Thomas C."/>
            <person name="van der Nest A."/>
            <person name="van Dijk A."/>
            <person name="van Heerden A."/>
            <person name="van Vuuren N."/>
            <person name="Yilmaz N."/>
            <person name="Duong T.A."/>
            <person name="van der Merwe N.A."/>
            <person name="Wingfield M.J."/>
            <person name="Wingfield B.D."/>
        </authorList>
    </citation>
    <scope>NUCLEOTIDE SEQUENCE [LARGE SCALE GENOMIC DNA]</scope>
    <source>
        <strain evidence="6 7">CMW 5346</strain>
    </source>
</reference>
<evidence type="ECO:0000256" key="4">
    <source>
        <dbReference type="SAM" id="MobiDB-lite"/>
    </source>
</evidence>
<sequence>MFGRTRVYESRPRPYATFLLPSFPSLNWSRKVSAATSDHPESSQQETIAVQSTLPPNTYHEYVETDSHRFSVASAASSGSTATVTSTGSQATAPSLSTSLSTSPSSDIVTTPQSLFGSPITAPFPIFDSIDYQQPTFAEFENGSETVETGVTSPSTYKSGPQVGTSPKRHQPASPLATTPTAAGSSRRLERLFPTTLRCRRCSADLAFASQIVSKGFTGRHGRAYLVSAPSTSPDHLFAPEVKEVKDEDIPWEDSDDDDEDDDYSRQKFRPGGARDLPNITIGKAENRRLVTGAHVVADISCAVCTTKLGWKYVDASDPAQRYKVGKFILEIARLATHHVWEDVPTGAHAREAGVDESEGGSSSAGEVDGPSPVSDPMGAVRQLMARYQRLRAGNKEINFDEEEGDDDGSHSPADPIEFDSEDDDECEDIFMGTWDADVVARRRAAKRAESLASSFK</sequence>
<dbReference type="PROSITE" id="PS51792">
    <property type="entry name" value="YIPPEE"/>
    <property type="match status" value="1"/>
</dbReference>
<dbReference type="Pfam" id="PF03226">
    <property type="entry name" value="Yippee-Mis18"/>
    <property type="match status" value="1"/>
</dbReference>
<accession>A0ABR3YNV1</accession>
<dbReference type="EMBL" id="JAWCUI010000066">
    <property type="protein sequence ID" value="KAL1890034.1"/>
    <property type="molecule type" value="Genomic_DNA"/>
</dbReference>
<dbReference type="Proteomes" id="UP001583186">
    <property type="component" value="Unassembled WGS sequence"/>
</dbReference>
<evidence type="ECO:0000256" key="1">
    <source>
        <dbReference type="ARBA" id="ARBA00005613"/>
    </source>
</evidence>